<dbReference type="OrthoDB" id="26525at2759"/>
<reference evidence="2" key="1">
    <citation type="submission" date="2022-01" db="EMBL/GenBank/DDBJ databases">
        <authorList>
            <person name="Braso-Vives M."/>
        </authorList>
    </citation>
    <scope>NUCLEOTIDE SEQUENCE</scope>
</reference>
<gene>
    <name evidence="2" type="primary">Hypp2559</name>
    <name evidence="2" type="ORF">BLAG_LOCUS17533</name>
</gene>
<dbReference type="InterPro" id="IPR002048">
    <property type="entry name" value="EF_hand_dom"/>
</dbReference>
<dbReference type="Proteomes" id="UP000838412">
    <property type="component" value="Chromosome 4"/>
</dbReference>
<dbReference type="GO" id="GO:0005509">
    <property type="term" value="F:calcium ion binding"/>
    <property type="evidence" value="ECO:0007669"/>
    <property type="project" value="InterPro"/>
</dbReference>
<feature type="domain" description="EF-hand" evidence="1">
    <location>
        <begin position="95"/>
        <end position="130"/>
    </location>
</feature>
<protein>
    <submittedName>
        <fullName evidence="2">Hypp2559 protein</fullName>
    </submittedName>
</protein>
<dbReference type="Pfam" id="PF13202">
    <property type="entry name" value="EF-hand_5"/>
    <property type="match status" value="3"/>
</dbReference>
<dbReference type="Gene3D" id="1.10.238.10">
    <property type="entry name" value="EF-hand"/>
    <property type="match status" value="2"/>
</dbReference>
<evidence type="ECO:0000259" key="1">
    <source>
        <dbReference type="PROSITE" id="PS50222"/>
    </source>
</evidence>
<keyword evidence="3" id="KW-1185">Reference proteome</keyword>
<evidence type="ECO:0000313" key="3">
    <source>
        <dbReference type="Proteomes" id="UP000838412"/>
    </source>
</evidence>
<organism evidence="2 3">
    <name type="scientific">Branchiostoma lanceolatum</name>
    <name type="common">Common lancelet</name>
    <name type="synonym">Amphioxus lanceolatum</name>
    <dbReference type="NCBI Taxonomy" id="7740"/>
    <lineage>
        <taxon>Eukaryota</taxon>
        <taxon>Metazoa</taxon>
        <taxon>Chordata</taxon>
        <taxon>Cephalochordata</taxon>
        <taxon>Leptocardii</taxon>
        <taxon>Amphioxiformes</taxon>
        <taxon>Branchiostomatidae</taxon>
        <taxon>Branchiostoma</taxon>
    </lineage>
</organism>
<evidence type="ECO:0000313" key="2">
    <source>
        <dbReference type="EMBL" id="CAH1262496.1"/>
    </source>
</evidence>
<dbReference type="AlphaFoldDB" id="A0A8K0ET56"/>
<sequence length="150" mass="16224">MMLFLALALSVATALPVPRKGEEYFDQLDINSDGIITLHEADHGLSVAAIFGAMDADCDGFITRGQILFYVREFVEAFDRLDLNGDGYLTVQEAETATDIGRIFAFFDINADGQLTPQEADRLIQLIIQLQAAAAAQGTACQTTPGPNQP</sequence>
<dbReference type="SMART" id="SM00054">
    <property type="entry name" value="EFh"/>
    <property type="match status" value="2"/>
</dbReference>
<dbReference type="EMBL" id="OV696689">
    <property type="protein sequence ID" value="CAH1262496.1"/>
    <property type="molecule type" value="Genomic_DNA"/>
</dbReference>
<accession>A0A8K0ET56</accession>
<name>A0A8K0ET56_BRALA</name>
<dbReference type="PROSITE" id="PS50222">
    <property type="entry name" value="EF_HAND_2"/>
    <property type="match status" value="1"/>
</dbReference>
<dbReference type="CDD" id="cd00051">
    <property type="entry name" value="EFh"/>
    <property type="match status" value="1"/>
</dbReference>
<dbReference type="InterPro" id="IPR011992">
    <property type="entry name" value="EF-hand-dom_pair"/>
</dbReference>
<dbReference type="SUPFAM" id="SSF47473">
    <property type="entry name" value="EF-hand"/>
    <property type="match status" value="1"/>
</dbReference>
<proteinExistence type="predicted"/>